<dbReference type="SUPFAM" id="SSF54373">
    <property type="entry name" value="FAD-linked reductases, C-terminal domain"/>
    <property type="match status" value="1"/>
</dbReference>
<dbReference type="InterPro" id="IPR007867">
    <property type="entry name" value="GMC_OxRtase_C"/>
</dbReference>
<dbReference type="GO" id="GO:0016614">
    <property type="term" value="F:oxidoreductase activity, acting on CH-OH group of donors"/>
    <property type="evidence" value="ECO:0007669"/>
    <property type="project" value="InterPro"/>
</dbReference>
<feature type="binding site" evidence="2">
    <location>
        <position position="134"/>
    </location>
    <ligand>
        <name>FAD</name>
        <dbReference type="ChEBI" id="CHEBI:57692"/>
    </ligand>
</feature>
<feature type="domain" description="Glucose-methanol-choline oxidoreductase N-terminal" evidence="6">
    <location>
        <begin position="307"/>
        <end position="321"/>
    </location>
</feature>
<dbReference type="Pfam" id="PF05199">
    <property type="entry name" value="GMC_oxred_C"/>
    <property type="match status" value="1"/>
</dbReference>
<dbReference type="InterPro" id="IPR000172">
    <property type="entry name" value="GMC_OxRdtase_N"/>
</dbReference>
<evidence type="ECO:0000259" key="5">
    <source>
        <dbReference type="PROSITE" id="PS00623"/>
    </source>
</evidence>
<dbReference type="InterPro" id="IPR036188">
    <property type="entry name" value="FAD/NAD-bd_sf"/>
</dbReference>
<keyword evidence="4" id="KW-0812">Transmembrane</keyword>
<dbReference type="Gene3D" id="3.30.560.10">
    <property type="entry name" value="Glucose Oxidase, domain 3"/>
    <property type="match status" value="1"/>
</dbReference>
<dbReference type="PANTHER" id="PTHR11552">
    <property type="entry name" value="GLUCOSE-METHANOL-CHOLINE GMC OXIDOREDUCTASE"/>
    <property type="match status" value="1"/>
</dbReference>
<dbReference type="SUPFAM" id="SSF51905">
    <property type="entry name" value="FAD/NAD(P)-binding domain"/>
    <property type="match status" value="1"/>
</dbReference>
<dbReference type="PROSITE" id="PS00623">
    <property type="entry name" value="GMC_OXRED_1"/>
    <property type="match status" value="1"/>
</dbReference>
<reference evidence="7 8" key="1">
    <citation type="journal article" date="2017" name="Gigascience">
        <title>Draft genome of the honey bee ectoparasitic mite, Tropilaelaps mercedesae, is shaped by the parasitic life history.</title>
        <authorList>
            <person name="Dong X."/>
            <person name="Armstrong S.D."/>
            <person name="Xia D."/>
            <person name="Makepeace B.L."/>
            <person name="Darby A.C."/>
            <person name="Kadowaki T."/>
        </authorList>
    </citation>
    <scope>NUCLEOTIDE SEQUENCE [LARGE SCALE GENOMIC DNA]</scope>
    <source>
        <strain evidence="7">Wuxi-XJTLU</strain>
    </source>
</reference>
<proteinExistence type="inferred from homology"/>
<feature type="non-terminal residue" evidence="7">
    <location>
        <position position="616"/>
    </location>
</feature>
<protein>
    <submittedName>
        <fullName evidence="7">Glucose dehydrogenase-like</fullName>
    </submittedName>
</protein>
<dbReference type="InterPro" id="IPR012132">
    <property type="entry name" value="GMC_OxRdtase"/>
</dbReference>
<dbReference type="PIRSF" id="PIRSF000137">
    <property type="entry name" value="Alcohol_oxidase"/>
    <property type="match status" value="1"/>
</dbReference>
<dbReference type="InParanoid" id="A0A1V9X6K1"/>
<dbReference type="PROSITE" id="PS00624">
    <property type="entry name" value="GMC_OXRED_2"/>
    <property type="match status" value="1"/>
</dbReference>
<evidence type="ECO:0000256" key="4">
    <source>
        <dbReference type="SAM" id="Phobius"/>
    </source>
</evidence>
<evidence type="ECO:0000259" key="6">
    <source>
        <dbReference type="PROSITE" id="PS00624"/>
    </source>
</evidence>
<evidence type="ECO:0000313" key="7">
    <source>
        <dbReference type="EMBL" id="OQR69219.1"/>
    </source>
</evidence>
<keyword evidence="2 3" id="KW-0274">FAD</keyword>
<dbReference type="PANTHER" id="PTHR11552:SF227">
    <property type="entry name" value="GLUCOSE DEHYDROGENASE [FAD, QUINONE]-LIKE PROTEIN"/>
    <property type="match status" value="1"/>
</dbReference>
<dbReference type="EMBL" id="MNPL01021809">
    <property type="protein sequence ID" value="OQR69219.1"/>
    <property type="molecule type" value="Genomic_DNA"/>
</dbReference>
<feature type="transmembrane region" description="Helical" evidence="4">
    <location>
        <begin position="16"/>
        <end position="37"/>
    </location>
</feature>
<keyword evidence="4" id="KW-0472">Membrane</keyword>
<dbReference type="STRING" id="418985.A0A1V9X6K1"/>
<comment type="cofactor">
    <cofactor evidence="2">
        <name>FAD</name>
        <dbReference type="ChEBI" id="CHEBI:57692"/>
    </cofactor>
</comment>
<dbReference type="Gene3D" id="3.50.50.60">
    <property type="entry name" value="FAD/NAD(P)-binding domain"/>
    <property type="match status" value="1"/>
</dbReference>
<evidence type="ECO:0000313" key="8">
    <source>
        <dbReference type="Proteomes" id="UP000192247"/>
    </source>
</evidence>
<feature type="domain" description="Glucose-methanol-choline oxidoreductase N-terminal" evidence="5">
    <location>
        <begin position="132"/>
        <end position="155"/>
    </location>
</feature>
<keyword evidence="3" id="KW-0285">Flavoprotein</keyword>
<dbReference type="GO" id="GO:0050660">
    <property type="term" value="F:flavin adenine dinucleotide binding"/>
    <property type="evidence" value="ECO:0007669"/>
    <property type="project" value="InterPro"/>
</dbReference>
<evidence type="ECO:0000256" key="1">
    <source>
        <dbReference type="ARBA" id="ARBA00010790"/>
    </source>
</evidence>
<comment type="similarity">
    <text evidence="1 3">Belongs to the GMC oxidoreductase family.</text>
</comment>
<accession>A0A1V9X6K1</accession>
<dbReference type="AlphaFoldDB" id="A0A1V9X6K1"/>
<organism evidence="7 8">
    <name type="scientific">Tropilaelaps mercedesae</name>
    <dbReference type="NCBI Taxonomy" id="418985"/>
    <lineage>
        <taxon>Eukaryota</taxon>
        <taxon>Metazoa</taxon>
        <taxon>Ecdysozoa</taxon>
        <taxon>Arthropoda</taxon>
        <taxon>Chelicerata</taxon>
        <taxon>Arachnida</taxon>
        <taxon>Acari</taxon>
        <taxon>Parasitiformes</taxon>
        <taxon>Mesostigmata</taxon>
        <taxon>Gamasina</taxon>
        <taxon>Dermanyssoidea</taxon>
        <taxon>Laelapidae</taxon>
        <taxon>Tropilaelaps</taxon>
    </lineage>
</organism>
<keyword evidence="4" id="KW-1133">Transmembrane helix</keyword>
<dbReference type="OrthoDB" id="269227at2759"/>
<name>A0A1V9X6K1_9ACAR</name>
<comment type="caution">
    <text evidence="7">The sequence shown here is derived from an EMBL/GenBank/DDBJ whole genome shotgun (WGS) entry which is preliminary data.</text>
</comment>
<dbReference type="Pfam" id="PF00732">
    <property type="entry name" value="GMC_oxred_N"/>
    <property type="match status" value="1"/>
</dbReference>
<sequence length="616" mass="67736">MVLFPPPLIILLKWPLFLKALLGVGLLPLLAWILLVVEREAPFFSRTSFDSVYDYIIVGGGSAGAVIAARISEDPSLRILLLEAGGSPSALHDVPLLAAEFQKTRVDWQYKTVPQDVACFGLNNRQSLWPRGKVLGGSSLLNYMLYVRGNRKDYDQWDTGLGCTGWSWKEVFPYFLKSEDNRNSDVLAGGYHVVGGPLTVERAPFSTPLGEAFVAAGEALGYPRGDYNGHLQTRFDIPQGTVSNGKRVSTAKAFLYAARHRPNLHILTNAKVLKLLLEERHCFGVLFRFRGRIQAVHATREVVLSAGAINSPQILMLSGIGPAQHLYSLGIPVVMDLPVGRNLHDHIGAAGLSFHINQTLSVVRKRVNLDKVIQYVIAKTGPLTLLGGVEGVGFLRTKYNNDTGDWPDAEIHFVSSSPAGDGGSTIKKVMGISDKFFDRVYKPYLNLDSFTLYPVLLRPRSRGYVKLRSSDPDDPPLINPRYLTKNEDVLTLVEAMKQCFAIGMSEPFRKFGARPFSMVFPGCEIYPVQSDEYLACLARTYTATIYHPVGTCKMGNPRDPSTVVDPQLRVKGIGGLRVADASIIPKIPSGNTNAPVIMVAERAADLIKVHLPCHKT</sequence>
<gene>
    <name evidence="7" type="ORF">BIW11_12396</name>
</gene>
<evidence type="ECO:0000256" key="2">
    <source>
        <dbReference type="PIRSR" id="PIRSR000137-2"/>
    </source>
</evidence>
<keyword evidence="8" id="KW-1185">Reference proteome</keyword>
<feature type="binding site" evidence="2">
    <location>
        <position position="272"/>
    </location>
    <ligand>
        <name>FAD</name>
        <dbReference type="ChEBI" id="CHEBI:57692"/>
    </ligand>
</feature>
<evidence type="ECO:0000256" key="3">
    <source>
        <dbReference type="RuleBase" id="RU003968"/>
    </source>
</evidence>
<dbReference type="Proteomes" id="UP000192247">
    <property type="component" value="Unassembled WGS sequence"/>
</dbReference>